<name>A0ABQ3Y976_9ACTN</name>
<evidence type="ECO:0000313" key="3">
    <source>
        <dbReference type="EMBL" id="GID76518.1"/>
    </source>
</evidence>
<accession>A0ABQ3Y976</accession>
<dbReference type="InterPro" id="IPR052944">
    <property type="entry name" value="Sporulation_related"/>
</dbReference>
<dbReference type="PANTHER" id="PTHR37507">
    <property type="entry name" value="SPORULATION PROTEIN YDCC"/>
    <property type="match status" value="1"/>
</dbReference>
<comment type="caution">
    <text evidence="3">The sequence shown here is derived from an EMBL/GenBank/DDBJ whole genome shotgun (WGS) entry which is preliminary data.</text>
</comment>
<protein>
    <recommendedName>
        <fullName evidence="2">MucB/RseB N-terminal domain-containing protein</fullName>
    </recommendedName>
</protein>
<feature type="region of interest" description="Disordered" evidence="1">
    <location>
        <begin position="254"/>
        <end position="274"/>
    </location>
</feature>
<dbReference type="Proteomes" id="UP000609879">
    <property type="component" value="Unassembled WGS sequence"/>
</dbReference>
<evidence type="ECO:0000259" key="2">
    <source>
        <dbReference type="Pfam" id="PF03888"/>
    </source>
</evidence>
<keyword evidence="4" id="KW-1185">Reference proteome</keyword>
<dbReference type="PANTHER" id="PTHR37507:SF2">
    <property type="entry name" value="SPORULATION PROTEIN YDCC"/>
    <property type="match status" value="1"/>
</dbReference>
<dbReference type="InterPro" id="IPR033434">
    <property type="entry name" value="MucB/RseB_N"/>
</dbReference>
<dbReference type="InterPro" id="IPR029046">
    <property type="entry name" value="LolA/LolB/LppX"/>
</dbReference>
<organism evidence="3 4">
    <name type="scientific">Paractinoplanes deccanensis</name>
    <dbReference type="NCBI Taxonomy" id="113561"/>
    <lineage>
        <taxon>Bacteria</taxon>
        <taxon>Bacillati</taxon>
        <taxon>Actinomycetota</taxon>
        <taxon>Actinomycetes</taxon>
        <taxon>Micromonosporales</taxon>
        <taxon>Micromonosporaceae</taxon>
        <taxon>Paractinoplanes</taxon>
    </lineage>
</organism>
<sequence length="350" mass="35975">MIGGGAAAGTIVASADPSLPDRSAAELLVDLQNAKVDGLSGTIVQSADLGLPKIAGLTADSGGADLVNLVAGSNTARVWYAGEDKARLALMGTLGETDVIRNGDDVWFWQSKAKTATHLTLPADAEGKKPAALPTGVPSTPQDAAEQALDAIDPTTEVSTTGAAKVAGRDAYELVLSPRASESLIGQVRLAIDAEKKIPLRVDVYGKNAVNPAIRVAFQQISFDTPDAQQFTFNPPPGTKVNESTAGKLEAELDKEHKAAESSKPAPAGAEQPTVIGEGWASVVTAKLPKASGDEAKQLDGVIDMLPKVSGSWGSGHLFSGSLFSVLVTDDGRVFAGAVAPETLYKAAAK</sequence>
<dbReference type="Pfam" id="PF03888">
    <property type="entry name" value="MucB_RseB"/>
    <property type="match status" value="1"/>
</dbReference>
<feature type="domain" description="MucB/RseB N-terminal" evidence="2">
    <location>
        <begin position="76"/>
        <end position="225"/>
    </location>
</feature>
<evidence type="ECO:0000256" key="1">
    <source>
        <dbReference type="SAM" id="MobiDB-lite"/>
    </source>
</evidence>
<evidence type="ECO:0000313" key="4">
    <source>
        <dbReference type="Proteomes" id="UP000609879"/>
    </source>
</evidence>
<dbReference type="Gene3D" id="2.50.20.10">
    <property type="entry name" value="Lipoprotein localisation LolA/LolB/LppX"/>
    <property type="match status" value="1"/>
</dbReference>
<proteinExistence type="predicted"/>
<dbReference type="SUPFAM" id="SSF89392">
    <property type="entry name" value="Prokaryotic lipoproteins and lipoprotein localization factors"/>
    <property type="match status" value="1"/>
</dbReference>
<reference evidence="3 4" key="1">
    <citation type="submission" date="2021-01" db="EMBL/GenBank/DDBJ databases">
        <title>Whole genome shotgun sequence of Actinoplanes deccanensis NBRC 13994.</title>
        <authorList>
            <person name="Komaki H."/>
            <person name="Tamura T."/>
        </authorList>
    </citation>
    <scope>NUCLEOTIDE SEQUENCE [LARGE SCALE GENOMIC DNA]</scope>
    <source>
        <strain evidence="3 4">NBRC 13994</strain>
    </source>
</reference>
<gene>
    <name evidence="3" type="ORF">Ade02nite_51590</name>
</gene>
<dbReference type="EMBL" id="BOMI01000104">
    <property type="protein sequence ID" value="GID76518.1"/>
    <property type="molecule type" value="Genomic_DNA"/>
</dbReference>